<accession>A0A5B9R1S1</accession>
<proteinExistence type="predicted"/>
<keyword evidence="2" id="KW-1185">Reference proteome</keyword>
<sequence>MLSYSLGVVVSGERRHTGDPQRIADGDKDVQAILRSRLQQAYAGGFGLLRRIPNTTAWRTLGHLQSLSAADRLAAFDTCAEIATENIEFALELGTPTAAATGSATAKSPRAVLFDEVFSVQDWSAFPDRFMRQFNLDAAGLARMVEPSRVESILACPPSVVAKAGAIRKTLHGYLKTHHQAEFQNRGGGVWACIGRVADKPFALSLDYGGRGSGFSYGVQFPRHAEIDYQGNALTLESCYGFPSGRWDFPLADELPRLCETLTQVISELQAIHDAILEADRTSSP</sequence>
<evidence type="ECO:0000313" key="1">
    <source>
        <dbReference type="EMBL" id="QEG40161.1"/>
    </source>
</evidence>
<dbReference type="AlphaFoldDB" id="A0A5B9R1S1"/>
<name>A0A5B9R1S1_9BACT</name>
<protein>
    <submittedName>
        <fullName evidence="1">Uncharacterized protein</fullName>
    </submittedName>
</protein>
<organism evidence="1 2">
    <name type="scientific">Roseimaritima ulvae</name>
    <dbReference type="NCBI Taxonomy" id="980254"/>
    <lineage>
        <taxon>Bacteria</taxon>
        <taxon>Pseudomonadati</taxon>
        <taxon>Planctomycetota</taxon>
        <taxon>Planctomycetia</taxon>
        <taxon>Pirellulales</taxon>
        <taxon>Pirellulaceae</taxon>
        <taxon>Roseimaritima</taxon>
    </lineage>
</organism>
<dbReference type="EMBL" id="CP042914">
    <property type="protein sequence ID" value="QEG40161.1"/>
    <property type="molecule type" value="Genomic_DNA"/>
</dbReference>
<gene>
    <name evidence="1" type="ORF">UC8_21670</name>
</gene>
<evidence type="ECO:0000313" key="2">
    <source>
        <dbReference type="Proteomes" id="UP000325286"/>
    </source>
</evidence>
<dbReference type="Proteomes" id="UP000325286">
    <property type="component" value="Chromosome"/>
</dbReference>
<dbReference type="KEGG" id="rul:UC8_21670"/>
<reference evidence="1 2" key="1">
    <citation type="submission" date="2019-08" db="EMBL/GenBank/DDBJ databases">
        <title>Deep-cultivation of Planctomycetes and their phenomic and genomic characterization uncovers novel biology.</title>
        <authorList>
            <person name="Wiegand S."/>
            <person name="Jogler M."/>
            <person name="Boedeker C."/>
            <person name="Pinto D."/>
            <person name="Vollmers J."/>
            <person name="Rivas-Marin E."/>
            <person name="Kohn T."/>
            <person name="Peeters S.H."/>
            <person name="Heuer A."/>
            <person name="Rast P."/>
            <person name="Oberbeckmann S."/>
            <person name="Bunk B."/>
            <person name="Jeske O."/>
            <person name="Meyerdierks A."/>
            <person name="Storesund J.E."/>
            <person name="Kallscheuer N."/>
            <person name="Luecker S."/>
            <person name="Lage O.M."/>
            <person name="Pohl T."/>
            <person name="Merkel B.J."/>
            <person name="Hornburger P."/>
            <person name="Mueller R.-W."/>
            <person name="Bruemmer F."/>
            <person name="Labrenz M."/>
            <person name="Spormann A.M."/>
            <person name="Op den Camp H."/>
            <person name="Overmann J."/>
            <person name="Amann R."/>
            <person name="Jetten M.S.M."/>
            <person name="Mascher T."/>
            <person name="Medema M.H."/>
            <person name="Devos D.P."/>
            <person name="Kaster A.-K."/>
            <person name="Ovreas L."/>
            <person name="Rohde M."/>
            <person name="Galperin M.Y."/>
            <person name="Jogler C."/>
        </authorList>
    </citation>
    <scope>NUCLEOTIDE SEQUENCE [LARGE SCALE GENOMIC DNA]</scope>
    <source>
        <strain evidence="1 2">UC8</strain>
    </source>
</reference>